<feature type="chain" id="PRO_5021344727" evidence="2">
    <location>
        <begin position="22"/>
        <end position="191"/>
    </location>
</feature>
<dbReference type="OrthoDB" id="8247660at2"/>
<evidence type="ECO:0000313" key="4">
    <source>
        <dbReference type="Proteomes" id="UP000328092"/>
    </source>
</evidence>
<feature type="region of interest" description="Disordered" evidence="1">
    <location>
        <begin position="47"/>
        <end position="191"/>
    </location>
</feature>
<dbReference type="AlphaFoldDB" id="A0A508TFQ9"/>
<reference evidence="3" key="1">
    <citation type="submission" date="2019-02" db="EMBL/GenBank/DDBJ databases">
        <authorList>
            <person name="Pothier F.J."/>
        </authorList>
    </citation>
    <scope>NUCLEOTIDE SEQUENCE</scope>
    <source>
        <strain evidence="3">CI-1B</strain>
    </source>
</reference>
<feature type="signal peptide" evidence="2">
    <location>
        <begin position="1"/>
        <end position="21"/>
    </location>
</feature>
<gene>
    <name evidence="3" type="ORF">CI1B_39710</name>
</gene>
<organism evidence="3 4">
    <name type="scientific">Bradyrhizobium ivorense</name>
    <dbReference type="NCBI Taxonomy" id="2511166"/>
    <lineage>
        <taxon>Bacteria</taxon>
        <taxon>Pseudomonadati</taxon>
        <taxon>Pseudomonadota</taxon>
        <taxon>Alphaproteobacteria</taxon>
        <taxon>Hyphomicrobiales</taxon>
        <taxon>Nitrobacteraceae</taxon>
        <taxon>Bradyrhizobium</taxon>
    </lineage>
</organism>
<dbReference type="Proteomes" id="UP000328092">
    <property type="component" value="Unassembled WGS sequence"/>
</dbReference>
<comment type="caution">
    <text evidence="3">The sequence shown here is derived from an EMBL/GenBank/DDBJ whole genome shotgun (WGS) entry which is preliminary data.</text>
</comment>
<feature type="compositionally biased region" description="Low complexity" evidence="1">
    <location>
        <begin position="110"/>
        <end position="137"/>
    </location>
</feature>
<keyword evidence="2" id="KW-0732">Signal</keyword>
<dbReference type="EMBL" id="CAADFC020000016">
    <property type="protein sequence ID" value="VIO72327.1"/>
    <property type="molecule type" value="Genomic_DNA"/>
</dbReference>
<feature type="compositionally biased region" description="Low complexity" evidence="1">
    <location>
        <begin position="85"/>
        <end position="95"/>
    </location>
</feature>
<name>A0A508TFQ9_9BRAD</name>
<accession>A0A508TFQ9</accession>
<feature type="compositionally biased region" description="Low complexity" evidence="1">
    <location>
        <begin position="161"/>
        <end position="175"/>
    </location>
</feature>
<keyword evidence="4" id="KW-1185">Reference proteome</keyword>
<proteinExistence type="predicted"/>
<sequence length="191" mass="19379">MRRSQRLIAAAIVAALCSVLAGCGGGGMANFDPSDLLDFLDTKKKLQGDRKPVFPEGVPGLEQGVPKDLYKGNQQDSLNPPPDPATAATAAAPATPAEPPKGAKKHKSKPAPAAASTEPASDQAAAPEAPAEEGASPALPPEPKPKKIVRRRTTAPPPDSAPAQQPAATAQTTQQSGGSFPAPLPSGSFSR</sequence>
<evidence type="ECO:0000256" key="2">
    <source>
        <dbReference type="SAM" id="SignalP"/>
    </source>
</evidence>
<dbReference type="RefSeq" id="WP_139861241.1">
    <property type="nucleotide sequence ID" value="NZ_CAADFC020000016.1"/>
</dbReference>
<evidence type="ECO:0000256" key="1">
    <source>
        <dbReference type="SAM" id="MobiDB-lite"/>
    </source>
</evidence>
<evidence type="ECO:0000313" key="3">
    <source>
        <dbReference type="EMBL" id="VIO72327.1"/>
    </source>
</evidence>
<protein>
    <submittedName>
        <fullName evidence="3">Uncharacterized protein</fullName>
    </submittedName>
</protein>
<dbReference type="PROSITE" id="PS51257">
    <property type="entry name" value="PROKAR_LIPOPROTEIN"/>
    <property type="match status" value="1"/>
</dbReference>